<dbReference type="SUPFAM" id="SSF51412">
    <property type="entry name" value="Inosine monophosphate dehydrogenase (IMPDH)"/>
    <property type="match status" value="1"/>
</dbReference>
<dbReference type="InterPro" id="IPR046342">
    <property type="entry name" value="CBS_dom_sf"/>
</dbReference>
<feature type="binding site" evidence="11">
    <location>
        <position position="467"/>
    </location>
    <ligand>
        <name>K(+)</name>
        <dbReference type="ChEBI" id="CHEBI:29103"/>
        <note>ligand shared between two tetrameric partners</note>
    </ligand>
</feature>
<dbReference type="InterPro" id="IPR000644">
    <property type="entry name" value="CBS_dom"/>
</dbReference>
<comment type="cofactor">
    <cofactor evidence="1 11">
        <name>K(+)</name>
        <dbReference type="ChEBI" id="CHEBI:29103"/>
    </cofactor>
</comment>
<comment type="activity regulation">
    <text evidence="11">Mycophenolic acid (MPA) is a non-competitive inhibitor that prevents formation of the closed enzyme conformation by binding to the same site as the amobile flap. In contrast, mizoribine monophosphate (MZP) is a competitive inhibitor that induces the closed conformation. MPA is a potent inhibitor of mammalian IMPDHs but a poor inhibitor of the bacterial enzymes. MZP is a more potent inhibitor of bacterial IMPDH.</text>
</comment>
<accession>A0ABT1Y4Y3</accession>
<dbReference type="NCBIfam" id="TIGR01302">
    <property type="entry name" value="IMP_dehydrog"/>
    <property type="match status" value="1"/>
</dbReference>
<dbReference type="Proteomes" id="UP001524944">
    <property type="component" value="Unassembled WGS sequence"/>
</dbReference>
<dbReference type="RefSeq" id="WP_089611302.1">
    <property type="nucleotide sequence ID" value="NZ_CP022121.1"/>
</dbReference>
<evidence type="ECO:0000256" key="4">
    <source>
        <dbReference type="ARBA" id="ARBA00022749"/>
    </source>
</evidence>
<feature type="binding site" description="in other chain" evidence="11">
    <location>
        <position position="299"/>
    </location>
    <ligand>
        <name>K(+)</name>
        <dbReference type="ChEBI" id="CHEBI:29103"/>
        <note>ligand shared between two tetrameric partners</note>
    </ligand>
</feature>
<protein>
    <recommendedName>
        <fullName evidence="11 14">Inosine-5'-monophosphate dehydrogenase</fullName>
        <shortName evidence="11">IMP dehydrogenase</shortName>
        <shortName evidence="11">IMPD</shortName>
        <shortName evidence="11">IMPDH</shortName>
        <ecNumber evidence="11 14">1.1.1.205</ecNumber>
    </recommendedName>
</protein>
<comment type="caution">
    <text evidence="11">Lacks conserved residue(s) required for the propagation of feature annotation.</text>
</comment>
<dbReference type="InterPro" id="IPR005990">
    <property type="entry name" value="IMP_DH"/>
</dbReference>
<dbReference type="InterPro" id="IPR013785">
    <property type="entry name" value="Aldolase_TIM"/>
</dbReference>
<keyword evidence="3 11" id="KW-0479">Metal-binding</keyword>
<name>A0ABT1Y4Y3_9FIRM</name>
<dbReference type="PIRSF" id="PIRSF000130">
    <property type="entry name" value="IMPDH"/>
    <property type="match status" value="1"/>
</dbReference>
<dbReference type="CDD" id="cd00381">
    <property type="entry name" value="IMPDH"/>
    <property type="match status" value="1"/>
</dbReference>
<keyword evidence="17" id="KW-1185">Reference proteome</keyword>
<evidence type="ECO:0000256" key="13">
    <source>
        <dbReference type="RuleBase" id="RU003927"/>
    </source>
</evidence>
<reference evidence="16 17" key="1">
    <citation type="submission" date="2022-08" db="EMBL/GenBank/DDBJ databases">
        <title>Proteogenomics of the novel Dehalobacterium formicoaceticum strain EZ94 highlights a key role of methyltransferases during anaerobic dichloromethane degradation.</title>
        <authorList>
            <person name="Wasmund K."/>
        </authorList>
    </citation>
    <scope>NUCLEOTIDE SEQUENCE [LARGE SCALE GENOMIC DNA]</scope>
    <source>
        <strain evidence="16 17">EZ94</strain>
    </source>
</reference>
<dbReference type="Pfam" id="PF00571">
    <property type="entry name" value="CBS"/>
    <property type="match status" value="2"/>
</dbReference>
<evidence type="ECO:0000256" key="8">
    <source>
        <dbReference type="ARBA" id="ARBA00023027"/>
    </source>
</evidence>
<feature type="domain" description="CBS" evidence="15">
    <location>
        <begin position="94"/>
        <end position="151"/>
    </location>
</feature>
<sequence>MEDKFSKEGLTFDDVLLVPQESAVLPKEIDVATKLTKKIGLKIPLMSAGMDTVTDSRMAIAIAREGGIGVIHKNMSIEAQAMEVDRVKRSEHGIITDPIFLSPNHLISDALAIMERYHISGVPITVEGKLVGILTNRDLRFEKDFTKKIDLVMTKEGLITAPVGTNLEQAKEILQQHKVEKLPIVDEKGYLRGLITIKDIEKTRQYPNSSKDENGRLLAAAAVGVTSDTMERAQKLFKAGADLIVLDTAHGHSIGVIKTVEKLKNAFPDKGIIAGNVATGAATKALINAGADAVKVGVGPGSICTTRVIAGIGVPQITAIYDCAQAAAEYEIPIIADGGVKYSGDIVKAIGAGADVVMVGSLFAGTEESPGDIEIYQGRSFKVYRGMGSIAAMKQGSKDRYFQDDAHKLVPEGIEGRVPYKGSLAETIFQLIGGLRAGMGYCGTPTIEHLKKNSKFIRITAAGLAESHPHDVQITKEAPNYSL</sequence>
<evidence type="ECO:0000259" key="15">
    <source>
        <dbReference type="PROSITE" id="PS51371"/>
    </source>
</evidence>
<comment type="catalytic activity">
    <reaction evidence="10 11 14">
        <text>IMP + NAD(+) + H2O = XMP + NADH + H(+)</text>
        <dbReference type="Rhea" id="RHEA:11708"/>
        <dbReference type="ChEBI" id="CHEBI:15377"/>
        <dbReference type="ChEBI" id="CHEBI:15378"/>
        <dbReference type="ChEBI" id="CHEBI:57464"/>
        <dbReference type="ChEBI" id="CHEBI:57540"/>
        <dbReference type="ChEBI" id="CHEBI:57945"/>
        <dbReference type="ChEBI" id="CHEBI:58053"/>
        <dbReference type="EC" id="1.1.1.205"/>
    </reaction>
</comment>
<evidence type="ECO:0000256" key="6">
    <source>
        <dbReference type="ARBA" id="ARBA00022958"/>
    </source>
</evidence>
<comment type="function">
    <text evidence="11">Catalyzes the conversion of inosine 5'-phosphate (IMP) to xanthosine 5'-phosphate (XMP), the first committed and rate-limiting step in the de novo synthesis of guanine nucleotides, and therefore plays an important role in the regulation of cell growth.</text>
</comment>
<keyword evidence="8 11" id="KW-0520">NAD</keyword>
<keyword evidence="9 12" id="KW-0129">CBS domain</keyword>
<evidence type="ECO:0000256" key="5">
    <source>
        <dbReference type="ARBA" id="ARBA00022755"/>
    </source>
</evidence>
<evidence type="ECO:0000313" key="17">
    <source>
        <dbReference type="Proteomes" id="UP001524944"/>
    </source>
</evidence>
<proteinExistence type="inferred from homology"/>
<evidence type="ECO:0000256" key="14">
    <source>
        <dbReference type="RuleBase" id="RU003928"/>
    </source>
</evidence>
<gene>
    <name evidence="11 16" type="primary">guaB</name>
    <name evidence="16" type="ORF">NVS47_10480</name>
</gene>
<dbReference type="PROSITE" id="PS00487">
    <property type="entry name" value="IMP_DH_GMP_RED"/>
    <property type="match status" value="1"/>
</dbReference>
<feature type="binding site" evidence="11">
    <location>
        <position position="412"/>
    </location>
    <ligand>
        <name>IMP</name>
        <dbReference type="ChEBI" id="CHEBI:58053"/>
    </ligand>
</feature>
<dbReference type="GO" id="GO:0003938">
    <property type="term" value="F:IMP dehydrogenase activity"/>
    <property type="evidence" value="ECO:0007669"/>
    <property type="project" value="UniProtKB-EC"/>
</dbReference>
<feature type="binding site" evidence="11">
    <location>
        <begin position="297"/>
        <end position="299"/>
    </location>
    <ligand>
        <name>NAD(+)</name>
        <dbReference type="ChEBI" id="CHEBI:57540"/>
    </ligand>
</feature>
<evidence type="ECO:0000256" key="1">
    <source>
        <dbReference type="ARBA" id="ARBA00001958"/>
    </source>
</evidence>
<feature type="binding site" evidence="11">
    <location>
        <begin position="384"/>
        <end position="388"/>
    </location>
    <ligand>
        <name>IMP</name>
        <dbReference type="ChEBI" id="CHEBI:58053"/>
    </ligand>
</feature>
<evidence type="ECO:0000256" key="11">
    <source>
        <dbReference type="HAMAP-Rule" id="MF_01964"/>
    </source>
</evidence>
<feature type="binding site" evidence="11">
    <location>
        <begin position="337"/>
        <end position="339"/>
    </location>
    <ligand>
        <name>IMP</name>
        <dbReference type="ChEBI" id="CHEBI:58053"/>
    </ligand>
</feature>
<dbReference type="Gene3D" id="3.20.20.70">
    <property type="entry name" value="Aldolase class I"/>
    <property type="match status" value="1"/>
</dbReference>
<feature type="domain" description="CBS" evidence="15">
    <location>
        <begin position="153"/>
        <end position="210"/>
    </location>
</feature>
<feature type="binding site" evidence="11">
    <location>
        <position position="247"/>
    </location>
    <ligand>
        <name>NAD(+)</name>
        <dbReference type="ChEBI" id="CHEBI:57540"/>
    </ligand>
</feature>
<comment type="similarity">
    <text evidence="2 11 13">Belongs to the IMPDH/GMPR family.</text>
</comment>
<organism evidence="16 17">
    <name type="scientific">Dehalobacterium formicoaceticum</name>
    <dbReference type="NCBI Taxonomy" id="51515"/>
    <lineage>
        <taxon>Bacteria</taxon>
        <taxon>Bacillati</taxon>
        <taxon>Bacillota</taxon>
        <taxon>Clostridia</taxon>
        <taxon>Eubacteriales</taxon>
        <taxon>Peptococcaceae</taxon>
        <taxon>Dehalobacterium</taxon>
    </lineage>
</organism>
<feature type="binding site" evidence="11">
    <location>
        <begin position="360"/>
        <end position="361"/>
    </location>
    <ligand>
        <name>IMP</name>
        <dbReference type="ChEBI" id="CHEBI:58053"/>
    </ligand>
</feature>
<dbReference type="PROSITE" id="PS51371">
    <property type="entry name" value="CBS"/>
    <property type="match status" value="2"/>
</dbReference>
<evidence type="ECO:0000256" key="12">
    <source>
        <dbReference type="PROSITE-ProRule" id="PRU00703"/>
    </source>
</evidence>
<dbReference type="SMART" id="SM01240">
    <property type="entry name" value="IMPDH"/>
    <property type="match status" value="1"/>
</dbReference>
<evidence type="ECO:0000313" key="16">
    <source>
        <dbReference type="EMBL" id="MCR6545932.1"/>
    </source>
</evidence>
<dbReference type="PANTHER" id="PTHR11911:SF111">
    <property type="entry name" value="INOSINE-5'-MONOPHOSPHATE DEHYDROGENASE"/>
    <property type="match status" value="1"/>
</dbReference>
<dbReference type="PANTHER" id="PTHR11911">
    <property type="entry name" value="INOSINE-5-MONOPHOSPHATE DEHYDROGENASE RELATED"/>
    <property type="match status" value="1"/>
</dbReference>
<feature type="binding site" evidence="11">
    <location>
        <position position="302"/>
    </location>
    <ligand>
        <name>IMP</name>
        <dbReference type="ChEBI" id="CHEBI:58053"/>
    </ligand>
</feature>
<keyword evidence="5 11" id="KW-0658">Purine biosynthesis</keyword>
<dbReference type="HAMAP" id="MF_01964">
    <property type="entry name" value="IMPDH"/>
    <property type="match status" value="1"/>
</dbReference>
<evidence type="ECO:0000256" key="10">
    <source>
        <dbReference type="ARBA" id="ARBA00048028"/>
    </source>
</evidence>
<comment type="caution">
    <text evidence="16">The sequence shown here is derived from an EMBL/GenBank/DDBJ whole genome shotgun (WGS) entry which is preliminary data.</text>
</comment>
<evidence type="ECO:0000256" key="7">
    <source>
        <dbReference type="ARBA" id="ARBA00023002"/>
    </source>
</evidence>
<feature type="binding site" description="in other chain" evidence="11">
    <location>
        <position position="301"/>
    </location>
    <ligand>
        <name>K(+)</name>
        <dbReference type="ChEBI" id="CHEBI:29103"/>
        <note>ligand shared between two tetrameric partners</note>
    </ligand>
</feature>
<keyword evidence="6 11" id="KW-0630">Potassium</keyword>
<dbReference type="CDD" id="cd04601">
    <property type="entry name" value="CBS_pair_IMPDH"/>
    <property type="match status" value="1"/>
</dbReference>
<feature type="binding site" evidence="11">
    <location>
        <position position="468"/>
    </location>
    <ligand>
        <name>K(+)</name>
        <dbReference type="ChEBI" id="CHEBI:29103"/>
        <note>ligand shared between two tetrameric partners</note>
    </ligand>
</feature>
<dbReference type="EC" id="1.1.1.205" evidence="11 14"/>
<evidence type="ECO:0000256" key="3">
    <source>
        <dbReference type="ARBA" id="ARBA00022723"/>
    </source>
</evidence>
<keyword evidence="4 11" id="KW-0332">GMP biosynthesis</keyword>
<dbReference type="Pfam" id="PF00478">
    <property type="entry name" value="IMPDH"/>
    <property type="match status" value="1"/>
</dbReference>
<comment type="pathway">
    <text evidence="11 14">Purine metabolism; XMP biosynthesis via de novo pathway; XMP from IMP: step 1/1.</text>
</comment>
<feature type="active site" description="Proton acceptor" evidence="11">
    <location>
        <position position="400"/>
    </location>
</feature>
<dbReference type="EMBL" id="JANPWE010000004">
    <property type="protein sequence ID" value="MCR6545932.1"/>
    <property type="molecule type" value="Genomic_DNA"/>
</dbReference>
<evidence type="ECO:0000256" key="9">
    <source>
        <dbReference type="ARBA" id="ARBA00023122"/>
    </source>
</evidence>
<dbReference type="InterPro" id="IPR015875">
    <property type="entry name" value="IMP_DH/GMP_Rdtase_CS"/>
</dbReference>
<feature type="binding site" description="in other chain" evidence="11">
    <location>
        <position position="304"/>
    </location>
    <ligand>
        <name>K(+)</name>
        <dbReference type="ChEBI" id="CHEBI:29103"/>
        <note>ligand shared between two tetrameric partners</note>
    </ligand>
</feature>
<feature type="active site" description="Thioimidate intermediate" evidence="11">
    <location>
        <position position="304"/>
    </location>
</feature>
<dbReference type="InterPro" id="IPR001093">
    <property type="entry name" value="IMP_DH_GMPRt"/>
</dbReference>
<dbReference type="SMART" id="SM00116">
    <property type="entry name" value="CBS"/>
    <property type="match status" value="2"/>
</dbReference>
<feature type="binding site" evidence="11">
    <location>
        <position position="466"/>
    </location>
    <ligand>
        <name>K(+)</name>
        <dbReference type="ChEBI" id="CHEBI:29103"/>
        <note>ligand shared between two tetrameric partners</note>
    </ligand>
</feature>
<dbReference type="SUPFAM" id="SSF54631">
    <property type="entry name" value="CBS-domain pair"/>
    <property type="match status" value="1"/>
</dbReference>
<comment type="subunit">
    <text evidence="11">Homotetramer.</text>
</comment>
<evidence type="ECO:0000256" key="2">
    <source>
        <dbReference type="ARBA" id="ARBA00005502"/>
    </source>
</evidence>
<keyword evidence="7 11" id="KW-0560">Oxidoreductase</keyword>